<proteinExistence type="inferred from homology"/>
<evidence type="ECO:0000259" key="6">
    <source>
        <dbReference type="Pfam" id="PF17187"/>
    </source>
</evidence>
<comment type="caution">
    <text evidence="7">The sequence shown here is derived from an EMBL/GenBank/DDBJ whole genome shotgun (WGS) entry which is preliminary data.</text>
</comment>
<evidence type="ECO:0000313" key="7">
    <source>
        <dbReference type="EMBL" id="KAJ1978400.1"/>
    </source>
</evidence>
<evidence type="ECO:0000259" key="5">
    <source>
        <dbReference type="Pfam" id="PF08622"/>
    </source>
</evidence>
<name>A0A9W8B192_9FUNG</name>
<feature type="signal peptide" evidence="4">
    <location>
        <begin position="1"/>
        <end position="15"/>
    </location>
</feature>
<comment type="similarity">
    <text evidence="2">Belongs to the SVF1 family.</text>
</comment>
<dbReference type="AlphaFoldDB" id="A0A9W8B192"/>
<comment type="subcellular location">
    <subcellularLocation>
        <location evidence="1">Cytoplasm</location>
    </subcellularLocation>
</comment>
<dbReference type="OrthoDB" id="2590239at2759"/>
<keyword evidence="4" id="KW-0732">Signal</keyword>
<accession>A0A9W8B192</accession>
<dbReference type="SUPFAM" id="SSF159245">
    <property type="entry name" value="AttH-like"/>
    <property type="match status" value="1"/>
</dbReference>
<dbReference type="Pfam" id="PF17187">
    <property type="entry name" value="Svf1_C"/>
    <property type="match status" value="1"/>
</dbReference>
<dbReference type="Pfam" id="PF08622">
    <property type="entry name" value="Svf1"/>
    <property type="match status" value="1"/>
</dbReference>
<evidence type="ECO:0000313" key="8">
    <source>
        <dbReference type="Proteomes" id="UP001151582"/>
    </source>
</evidence>
<evidence type="ECO:0000256" key="1">
    <source>
        <dbReference type="ARBA" id="ARBA00004496"/>
    </source>
</evidence>
<organism evidence="7 8">
    <name type="scientific">Dimargaris verticillata</name>
    <dbReference type="NCBI Taxonomy" id="2761393"/>
    <lineage>
        <taxon>Eukaryota</taxon>
        <taxon>Fungi</taxon>
        <taxon>Fungi incertae sedis</taxon>
        <taxon>Zoopagomycota</taxon>
        <taxon>Kickxellomycotina</taxon>
        <taxon>Dimargaritomycetes</taxon>
        <taxon>Dimargaritales</taxon>
        <taxon>Dimargaritaceae</taxon>
        <taxon>Dimargaris</taxon>
    </lineage>
</organism>
<reference evidence="7" key="1">
    <citation type="submission" date="2022-07" db="EMBL/GenBank/DDBJ databases">
        <title>Phylogenomic reconstructions and comparative analyses of Kickxellomycotina fungi.</title>
        <authorList>
            <person name="Reynolds N.K."/>
            <person name="Stajich J.E."/>
            <person name="Barry K."/>
            <person name="Grigoriev I.V."/>
            <person name="Crous P."/>
            <person name="Smith M.E."/>
        </authorList>
    </citation>
    <scope>NUCLEOTIDE SEQUENCE</scope>
    <source>
        <strain evidence="7">RSA 567</strain>
    </source>
</reference>
<dbReference type="GO" id="GO:0006979">
    <property type="term" value="P:response to oxidative stress"/>
    <property type="evidence" value="ECO:0007669"/>
    <property type="project" value="InterPro"/>
</dbReference>
<dbReference type="PANTHER" id="PTHR47107">
    <property type="entry name" value="SVF1-LIKE PROTEIN YDR222W-RELATED"/>
    <property type="match status" value="1"/>
</dbReference>
<feature type="domain" description="Svf1-like N-terminal" evidence="5">
    <location>
        <begin position="23"/>
        <end position="149"/>
    </location>
</feature>
<keyword evidence="8" id="KW-1185">Reference proteome</keyword>
<evidence type="ECO:0000256" key="3">
    <source>
        <dbReference type="ARBA" id="ARBA00022490"/>
    </source>
</evidence>
<keyword evidence="3" id="KW-0963">Cytoplasm</keyword>
<dbReference type="InterPro" id="IPR013931">
    <property type="entry name" value="Svf1-like_N"/>
</dbReference>
<dbReference type="Proteomes" id="UP001151582">
    <property type="component" value="Unassembled WGS sequence"/>
</dbReference>
<feature type="chain" id="PRO_5040753390" evidence="4">
    <location>
        <begin position="16"/>
        <end position="314"/>
    </location>
</feature>
<sequence>MLSAVGLSLVTTVESTCLFSGAGVNEFQNFNGSKITLSKDHLSAECKGMAIKTTLTPGSSAAQGSYTVSLTGGKNIHAEFTFQFNNAGYKLGPKGRFYMGNTSLTAGSPDGREQNYIRHVFVPSATVSGTVTVNGTQYNLAGTGLFIHAQSDMKPYTVSQKWNFGYFVGEDVALHMLQLITPEKYGNVWVNKGAMSEGGKVVAVTDQSRITMLETQRDSETGYDVGSLVEFGWKGQTVDGKPFKAQITLRPSNLAKKLDILGAVPFFLRKIIQALITKPYIYEWADQAVATVQIGDEPERTIEGKLYHEATFLN</sequence>
<dbReference type="PANTHER" id="PTHR47107:SF1">
    <property type="entry name" value="CERAMIDE-BINDING PROTEIN SVF1-RELATED"/>
    <property type="match status" value="1"/>
</dbReference>
<evidence type="ECO:0000256" key="4">
    <source>
        <dbReference type="SAM" id="SignalP"/>
    </source>
</evidence>
<protein>
    <submittedName>
        <fullName evidence="7">Cell survival pathways protein</fullName>
    </submittedName>
</protein>
<evidence type="ECO:0000256" key="2">
    <source>
        <dbReference type="ARBA" id="ARBA00009069"/>
    </source>
</evidence>
<dbReference type="EMBL" id="JANBQB010000279">
    <property type="protein sequence ID" value="KAJ1978400.1"/>
    <property type="molecule type" value="Genomic_DNA"/>
</dbReference>
<dbReference type="InterPro" id="IPR033394">
    <property type="entry name" value="Svf1-like_C"/>
</dbReference>
<gene>
    <name evidence="7" type="primary">SVF1</name>
    <name evidence="7" type="ORF">H4R34_003215</name>
</gene>
<dbReference type="InterPro" id="IPR051385">
    <property type="entry name" value="Ceramide-binding_SVF1"/>
</dbReference>
<feature type="domain" description="Svf1-like C-terminal" evidence="6">
    <location>
        <begin position="153"/>
        <end position="313"/>
    </location>
</feature>
<dbReference type="GO" id="GO:0005737">
    <property type="term" value="C:cytoplasm"/>
    <property type="evidence" value="ECO:0007669"/>
    <property type="project" value="UniProtKB-SubCell"/>
</dbReference>